<organism evidence="2 3">
    <name type="scientific">Crotalaria pallida</name>
    <name type="common">Smooth rattlebox</name>
    <name type="synonym">Crotalaria striata</name>
    <dbReference type="NCBI Taxonomy" id="3830"/>
    <lineage>
        <taxon>Eukaryota</taxon>
        <taxon>Viridiplantae</taxon>
        <taxon>Streptophyta</taxon>
        <taxon>Embryophyta</taxon>
        <taxon>Tracheophyta</taxon>
        <taxon>Spermatophyta</taxon>
        <taxon>Magnoliopsida</taxon>
        <taxon>eudicotyledons</taxon>
        <taxon>Gunneridae</taxon>
        <taxon>Pentapetalae</taxon>
        <taxon>rosids</taxon>
        <taxon>fabids</taxon>
        <taxon>Fabales</taxon>
        <taxon>Fabaceae</taxon>
        <taxon>Papilionoideae</taxon>
        <taxon>50 kb inversion clade</taxon>
        <taxon>genistoids sensu lato</taxon>
        <taxon>core genistoids</taxon>
        <taxon>Crotalarieae</taxon>
        <taxon>Crotalaria</taxon>
    </lineage>
</organism>
<protein>
    <recommendedName>
        <fullName evidence="4">Zinc finger GRF-type domain-containing protein</fullName>
    </recommendedName>
</protein>
<keyword evidence="3" id="KW-1185">Reference proteome</keyword>
<proteinExistence type="predicted"/>
<accession>A0AAN9FC04</accession>
<evidence type="ECO:0000313" key="2">
    <source>
        <dbReference type="EMBL" id="KAK7273777.1"/>
    </source>
</evidence>
<keyword evidence="1" id="KW-0812">Transmembrane</keyword>
<evidence type="ECO:0000256" key="1">
    <source>
        <dbReference type="SAM" id="Phobius"/>
    </source>
</evidence>
<dbReference type="EMBL" id="JAYWIO010000003">
    <property type="protein sequence ID" value="KAK7273777.1"/>
    <property type="molecule type" value="Genomic_DNA"/>
</dbReference>
<reference evidence="2 3" key="1">
    <citation type="submission" date="2024-01" db="EMBL/GenBank/DDBJ databases">
        <title>The genomes of 5 underutilized Papilionoideae crops provide insights into root nodulation and disease resistanc.</title>
        <authorList>
            <person name="Yuan L."/>
        </authorList>
    </citation>
    <scope>NUCLEOTIDE SEQUENCE [LARGE SCALE GENOMIC DNA]</scope>
    <source>
        <strain evidence="2">ZHUSHIDOU_FW_LH</strain>
        <tissue evidence="2">Leaf</tissue>
    </source>
</reference>
<keyword evidence="1" id="KW-0472">Membrane</keyword>
<evidence type="ECO:0000313" key="3">
    <source>
        <dbReference type="Proteomes" id="UP001372338"/>
    </source>
</evidence>
<comment type="caution">
    <text evidence="2">The sequence shown here is derived from an EMBL/GenBank/DDBJ whole genome shotgun (WGS) entry which is preliminary data.</text>
</comment>
<dbReference type="PANTHER" id="PTHR33248">
    <property type="entry name" value="ZINC ION-BINDING PROTEIN"/>
    <property type="match status" value="1"/>
</dbReference>
<sequence>MASRFSSSSNASRRRVCSCGNTPIVMTSRTPKNPGQRFWHCPNWEIRIIVVENPHGHYCEWTDCEVDGDTYVQPSMQPPINIGDSNEFDDCYWKNKCLKLKKKLADERDRTKKLVLVLLITWVVAFGCTGMCLMKCH</sequence>
<feature type="transmembrane region" description="Helical" evidence="1">
    <location>
        <begin position="114"/>
        <end position="134"/>
    </location>
</feature>
<dbReference type="AlphaFoldDB" id="A0AAN9FC04"/>
<dbReference type="Proteomes" id="UP001372338">
    <property type="component" value="Unassembled WGS sequence"/>
</dbReference>
<evidence type="ECO:0008006" key="4">
    <source>
        <dbReference type="Google" id="ProtNLM"/>
    </source>
</evidence>
<name>A0AAN9FC04_CROPI</name>
<gene>
    <name evidence="2" type="ORF">RIF29_14840</name>
</gene>
<keyword evidence="1" id="KW-1133">Transmembrane helix</keyword>